<dbReference type="Proteomes" id="UP000008144">
    <property type="component" value="Unassembled WGS sequence"/>
</dbReference>
<organism evidence="2 3">
    <name type="scientific">Ciona intestinalis</name>
    <name type="common">Transparent sea squirt</name>
    <name type="synonym">Ascidia intestinalis</name>
    <dbReference type="NCBI Taxonomy" id="7719"/>
    <lineage>
        <taxon>Eukaryota</taxon>
        <taxon>Metazoa</taxon>
        <taxon>Chordata</taxon>
        <taxon>Tunicata</taxon>
        <taxon>Ascidiacea</taxon>
        <taxon>Phlebobranchia</taxon>
        <taxon>Cionidae</taxon>
        <taxon>Ciona</taxon>
    </lineage>
</organism>
<evidence type="ECO:0000313" key="3">
    <source>
        <dbReference type="Proteomes" id="UP000008144"/>
    </source>
</evidence>
<sequence>DYIAYTFVAQLFSGNMPKVRCYHFDIECRGPMVELLYTLTEESVGQAFNRDNRLKTLVVPALGKVENAFAHFNETKQKLRIVASAKQRGTANDILKRVNSGRKFIENMLPNVQLSGIDFGNHDVSLKRYEECNKTSCKYVITEHVKSFLKRKNYTNQGISTDDADTSTGGAGMGSNKLKRKASADDEKETKRQKNNQDDEPTSASQD</sequence>
<gene>
    <name evidence="2" type="primary">LOC494352</name>
</gene>
<reference evidence="2" key="2">
    <citation type="submission" date="2025-08" db="UniProtKB">
        <authorList>
            <consortium name="Ensembl"/>
        </authorList>
    </citation>
    <scope>IDENTIFICATION</scope>
</reference>
<reference evidence="3" key="1">
    <citation type="journal article" date="2002" name="Science">
        <title>The draft genome of Ciona intestinalis: insights into chordate and vertebrate origins.</title>
        <authorList>
            <person name="Dehal P."/>
            <person name="Satou Y."/>
            <person name="Campbell R.K."/>
            <person name="Chapman J."/>
            <person name="Degnan B."/>
            <person name="De Tomaso A."/>
            <person name="Davidson B."/>
            <person name="Di Gregorio A."/>
            <person name="Gelpke M."/>
            <person name="Goodstein D.M."/>
            <person name="Harafuji N."/>
            <person name="Hastings K.E."/>
            <person name="Ho I."/>
            <person name="Hotta K."/>
            <person name="Huang W."/>
            <person name="Kawashima T."/>
            <person name="Lemaire P."/>
            <person name="Martinez D."/>
            <person name="Meinertzhagen I.A."/>
            <person name="Necula S."/>
            <person name="Nonaka M."/>
            <person name="Putnam N."/>
            <person name="Rash S."/>
            <person name="Saiga H."/>
            <person name="Satake M."/>
            <person name="Terry A."/>
            <person name="Yamada L."/>
            <person name="Wang H.G."/>
            <person name="Awazu S."/>
            <person name="Azumi K."/>
            <person name="Boore J."/>
            <person name="Branno M."/>
            <person name="Chin-Bow S."/>
            <person name="DeSantis R."/>
            <person name="Doyle S."/>
            <person name="Francino P."/>
            <person name="Keys D.N."/>
            <person name="Haga S."/>
            <person name="Hayashi H."/>
            <person name="Hino K."/>
            <person name="Imai K.S."/>
            <person name="Inaba K."/>
            <person name="Kano S."/>
            <person name="Kobayashi K."/>
            <person name="Kobayashi M."/>
            <person name="Lee B.I."/>
            <person name="Makabe K.W."/>
            <person name="Manohar C."/>
            <person name="Matassi G."/>
            <person name="Medina M."/>
            <person name="Mochizuki Y."/>
            <person name="Mount S."/>
            <person name="Morishita T."/>
            <person name="Miura S."/>
            <person name="Nakayama A."/>
            <person name="Nishizaka S."/>
            <person name="Nomoto H."/>
            <person name="Ohta F."/>
            <person name="Oishi K."/>
            <person name="Rigoutsos I."/>
            <person name="Sano M."/>
            <person name="Sasaki A."/>
            <person name="Sasakura Y."/>
            <person name="Shoguchi E."/>
            <person name="Shin-i T."/>
            <person name="Spagnuolo A."/>
            <person name="Stainier D."/>
            <person name="Suzuki M.M."/>
            <person name="Tassy O."/>
            <person name="Takatori N."/>
            <person name="Tokuoka M."/>
            <person name="Yagi K."/>
            <person name="Yoshizaki F."/>
            <person name="Wada S."/>
            <person name="Zhang C."/>
            <person name="Hyatt P.D."/>
            <person name="Larimer F."/>
            <person name="Detter C."/>
            <person name="Doggett N."/>
            <person name="Glavina T."/>
            <person name="Hawkins T."/>
            <person name="Richardson P."/>
            <person name="Lucas S."/>
            <person name="Kohara Y."/>
            <person name="Levine M."/>
            <person name="Satoh N."/>
            <person name="Rokhsar D.S."/>
        </authorList>
    </citation>
    <scope>NUCLEOTIDE SEQUENCE [LARGE SCALE GENOMIC DNA]</scope>
</reference>
<keyword evidence="3" id="KW-1185">Reference proteome</keyword>
<reference evidence="2" key="3">
    <citation type="submission" date="2025-09" db="UniProtKB">
        <authorList>
            <consortium name="Ensembl"/>
        </authorList>
    </citation>
    <scope>IDENTIFICATION</scope>
</reference>
<evidence type="ECO:0000256" key="1">
    <source>
        <dbReference type="SAM" id="MobiDB-lite"/>
    </source>
</evidence>
<dbReference type="AlphaFoldDB" id="H2XKC0"/>
<dbReference type="Ensembl" id="ENSCINT00000035243.1">
    <property type="protein sequence ID" value="ENSCINP00000030102.1"/>
    <property type="gene ID" value="ENSCING00000022860.1"/>
</dbReference>
<dbReference type="HOGENOM" id="CLU_1328980_0_0_1"/>
<protein>
    <submittedName>
        <fullName evidence="2">Uncharacterized LOC494352</fullName>
    </submittedName>
</protein>
<name>H2XKC0_CIOIN</name>
<evidence type="ECO:0000313" key="2">
    <source>
        <dbReference type="Ensembl" id="ENSCINP00000030102.1"/>
    </source>
</evidence>
<accession>H2XKC0</accession>
<feature type="compositionally biased region" description="Basic and acidic residues" evidence="1">
    <location>
        <begin position="182"/>
        <end position="197"/>
    </location>
</feature>
<proteinExistence type="predicted"/>
<feature type="region of interest" description="Disordered" evidence="1">
    <location>
        <begin position="157"/>
        <end position="207"/>
    </location>
</feature>
<dbReference type="InParanoid" id="H2XKC0"/>